<name>M7U0P6_EUTLA</name>
<gene>
    <name evidence="1" type="ORF">UCREL1_456</name>
</gene>
<dbReference type="HOGENOM" id="CLU_1825271_0_0_1"/>
<dbReference type="KEGG" id="ela:UCREL1_456"/>
<evidence type="ECO:0000313" key="1">
    <source>
        <dbReference type="EMBL" id="EMR72495.1"/>
    </source>
</evidence>
<dbReference type="EMBL" id="KB705446">
    <property type="protein sequence ID" value="EMR72495.1"/>
    <property type="molecule type" value="Genomic_DNA"/>
</dbReference>
<dbReference type="AlphaFoldDB" id="M7U0P6"/>
<reference evidence="2" key="1">
    <citation type="journal article" date="2013" name="Genome Announc.">
        <title>Draft genome sequence of the grapevine dieback fungus Eutypa lata UCR-EL1.</title>
        <authorList>
            <person name="Blanco-Ulate B."/>
            <person name="Rolshausen P.E."/>
            <person name="Cantu D."/>
        </authorList>
    </citation>
    <scope>NUCLEOTIDE SEQUENCE [LARGE SCALE GENOMIC DNA]</scope>
    <source>
        <strain evidence="2">UCR-EL1</strain>
    </source>
</reference>
<dbReference type="Proteomes" id="UP000012174">
    <property type="component" value="Unassembled WGS sequence"/>
</dbReference>
<organism evidence="1 2">
    <name type="scientific">Eutypa lata (strain UCR-EL1)</name>
    <name type="common">Grapevine dieback disease fungus</name>
    <name type="synonym">Eutypa armeniacae</name>
    <dbReference type="NCBI Taxonomy" id="1287681"/>
    <lineage>
        <taxon>Eukaryota</taxon>
        <taxon>Fungi</taxon>
        <taxon>Dikarya</taxon>
        <taxon>Ascomycota</taxon>
        <taxon>Pezizomycotina</taxon>
        <taxon>Sordariomycetes</taxon>
        <taxon>Xylariomycetidae</taxon>
        <taxon>Xylariales</taxon>
        <taxon>Diatrypaceae</taxon>
        <taxon>Eutypa</taxon>
    </lineage>
</organism>
<proteinExistence type="predicted"/>
<evidence type="ECO:0000313" key="2">
    <source>
        <dbReference type="Proteomes" id="UP000012174"/>
    </source>
</evidence>
<accession>M7U0P6</accession>
<keyword evidence="2" id="KW-1185">Reference proteome</keyword>
<sequence length="141" mass="16250">MQNEIYLLPWELSDLEDQDQVYLYQEADSHDQVLAAQDHLVEDPSLDHHDLRAEDDLPYQGHKVQVQDQVLVRVLTHIVAAVVVVLVAHNQVPVPVPVLPVLLLLFEVQSLGKDVVQDIHHRYTPSFLFMLVLKCMRSRFL</sequence>
<protein>
    <submittedName>
        <fullName evidence="1">Uncharacterized protein</fullName>
    </submittedName>
</protein>